<accession>A0ABR3AF95</accession>
<evidence type="ECO:0000256" key="1">
    <source>
        <dbReference type="SAM" id="MobiDB-lite"/>
    </source>
</evidence>
<dbReference type="EMBL" id="JBBXMP010000002">
    <property type="protein sequence ID" value="KAL0072185.1"/>
    <property type="molecule type" value="Genomic_DNA"/>
</dbReference>
<sequence>MSYPPYNNSPSHPQPSHRDNYSEESKPHFDDLIDEYSQPYAPNTRHQTYTVQPMNVSTDPNRAPTTPLPLKPPQLFTKHSTDSSQELNSIGYPPAPMMKNVENVPWWKKPLQLLPDSMACRLFVITVLIETVIDLAIEGDLLIRVTEAAEDSSSPESRNETTMPVYLSIFALAHVFQLVMAIDAVYARNTLQFIFLTYVPSISSLLVPQLTLSICSMFNAVLLFYSVVQKAEVQDMTNQKDGVFKIPIDVLTTIIPVVIALSEIAYIALGWKIYNEFGWKVYKFLGADRRIKQMYANYQVYECLVKFDVFFWAGFSVQFIMLVLKKDDWEYYVTCAALPLSLVLLVEGHLAARYENKWMMATFLSGCVSAMIYFVYKVKIPAALA</sequence>
<dbReference type="InterPro" id="IPR040410">
    <property type="entry name" value="UPF0658_Golgi"/>
</dbReference>
<dbReference type="Proteomes" id="UP001437256">
    <property type="component" value="Unassembled WGS sequence"/>
</dbReference>
<proteinExistence type="predicted"/>
<dbReference type="PANTHER" id="PTHR34391:SF2">
    <property type="entry name" value="TRP C-TERMINAL DOMAIN-CONTAINING PROTEIN"/>
    <property type="match status" value="1"/>
</dbReference>
<keyword evidence="2" id="KW-0472">Membrane</keyword>
<feature type="transmembrane region" description="Helical" evidence="2">
    <location>
        <begin position="206"/>
        <end position="228"/>
    </location>
</feature>
<dbReference type="PANTHER" id="PTHR34391">
    <property type="entry name" value="UPF0658 GOLGI APPARATUS MEMBRANE PROTEIN C1952.10C-RELATED"/>
    <property type="match status" value="1"/>
</dbReference>
<keyword evidence="2" id="KW-1133">Transmembrane helix</keyword>
<comment type="caution">
    <text evidence="3">The sequence shown here is derived from an EMBL/GenBank/DDBJ whole genome shotgun (WGS) entry which is preliminary data.</text>
</comment>
<keyword evidence="4" id="KW-1185">Reference proteome</keyword>
<organism evidence="3 4">
    <name type="scientific">Marasmius tenuissimus</name>
    <dbReference type="NCBI Taxonomy" id="585030"/>
    <lineage>
        <taxon>Eukaryota</taxon>
        <taxon>Fungi</taxon>
        <taxon>Dikarya</taxon>
        <taxon>Basidiomycota</taxon>
        <taxon>Agaricomycotina</taxon>
        <taxon>Agaricomycetes</taxon>
        <taxon>Agaricomycetidae</taxon>
        <taxon>Agaricales</taxon>
        <taxon>Marasmiineae</taxon>
        <taxon>Marasmiaceae</taxon>
        <taxon>Marasmius</taxon>
    </lineage>
</organism>
<feature type="transmembrane region" description="Helical" evidence="2">
    <location>
        <begin position="248"/>
        <end position="269"/>
    </location>
</feature>
<feature type="transmembrane region" description="Helical" evidence="2">
    <location>
        <begin position="165"/>
        <end position="186"/>
    </location>
</feature>
<evidence type="ECO:0000313" key="3">
    <source>
        <dbReference type="EMBL" id="KAL0072185.1"/>
    </source>
</evidence>
<protein>
    <submittedName>
        <fullName evidence="3">Uncharacterized protein</fullName>
    </submittedName>
</protein>
<feature type="transmembrane region" description="Helical" evidence="2">
    <location>
        <begin position="331"/>
        <end position="352"/>
    </location>
</feature>
<name>A0ABR3AF95_9AGAR</name>
<reference evidence="3 4" key="1">
    <citation type="submission" date="2024-05" db="EMBL/GenBank/DDBJ databases">
        <title>A draft genome resource for the thread blight pathogen Marasmius tenuissimus strain MS-2.</title>
        <authorList>
            <person name="Yulfo-Soto G.E."/>
            <person name="Baruah I.K."/>
            <person name="Amoako-Attah I."/>
            <person name="Bukari Y."/>
            <person name="Meinhardt L.W."/>
            <person name="Bailey B.A."/>
            <person name="Cohen S.P."/>
        </authorList>
    </citation>
    <scope>NUCLEOTIDE SEQUENCE [LARGE SCALE GENOMIC DNA]</scope>
    <source>
        <strain evidence="3 4">MS-2</strain>
    </source>
</reference>
<feature type="region of interest" description="Disordered" evidence="1">
    <location>
        <begin position="1"/>
        <end position="41"/>
    </location>
</feature>
<gene>
    <name evidence="3" type="ORF">AAF712_001109</name>
</gene>
<feature type="compositionally biased region" description="Basic and acidic residues" evidence="1">
    <location>
        <begin position="16"/>
        <end position="31"/>
    </location>
</feature>
<feature type="compositionally biased region" description="Low complexity" evidence="1">
    <location>
        <begin position="1"/>
        <end position="11"/>
    </location>
</feature>
<feature type="transmembrane region" description="Helical" evidence="2">
    <location>
        <begin position="358"/>
        <end position="376"/>
    </location>
</feature>
<evidence type="ECO:0000313" key="4">
    <source>
        <dbReference type="Proteomes" id="UP001437256"/>
    </source>
</evidence>
<feature type="transmembrane region" description="Helical" evidence="2">
    <location>
        <begin position="304"/>
        <end position="324"/>
    </location>
</feature>
<keyword evidence="2" id="KW-0812">Transmembrane</keyword>
<evidence type="ECO:0000256" key="2">
    <source>
        <dbReference type="SAM" id="Phobius"/>
    </source>
</evidence>